<evidence type="ECO:0000313" key="11">
    <source>
        <dbReference type="Proteomes" id="UP001497482"/>
    </source>
</evidence>
<proteinExistence type="inferred from homology"/>
<keyword evidence="8" id="KW-0325">Glycoprotein</keyword>
<reference evidence="10 11" key="1">
    <citation type="submission" date="2024-04" db="EMBL/GenBank/DDBJ databases">
        <authorList>
            <person name="Waldvogel A.-M."/>
            <person name="Schoenle A."/>
        </authorList>
    </citation>
    <scope>NUCLEOTIDE SEQUENCE [LARGE SCALE GENOMIC DNA]</scope>
</reference>
<dbReference type="PANTHER" id="PTHR24020:SF87">
    <property type="entry name" value="COLLAGEN ALPHA-1(VI) CHAIN-LIKE"/>
    <property type="match status" value="1"/>
</dbReference>
<dbReference type="Gene3D" id="3.40.50.410">
    <property type="entry name" value="von Willebrand factor, type A domain"/>
    <property type="match status" value="1"/>
</dbReference>
<dbReference type="InterPro" id="IPR028994">
    <property type="entry name" value="Integrin_alpha_N"/>
</dbReference>
<name>A0AAV2IR69_KNICA</name>
<sequence length="335" mass="36787">MCGQQQYISGVCANVSSSFQILNSIAPAVQECAKELDIVIVLDGSNSIYPWSGITDFLERFLSKIVIGPNLSQVGIVSYGETVTHNVNLSQFDNTQDLVKFVKELPQQTGFKTMTFLGIDTARKEAFMAERGARPGVKKVLVTVTDGESHDFYNMNRVIAGCEDDDIERFGIAVLGDYNRQNKTPEEVRKFIKEIESISSPPLHDHFFNVSDEFALLSIVDALGSRIFALEGEYREVLTPSLILIGSPLSGQPARRTGDVYKCPVHDGENKCIKLELPKNTTVPNLNEVKENMTMGTTLVTNPNGGFLCGPLDGAGPSVVMRKFCTCVPSLHPFV</sequence>
<organism evidence="10 11">
    <name type="scientific">Knipowitschia caucasica</name>
    <name type="common">Caucasian dwarf goby</name>
    <name type="synonym">Pomatoschistus caucasicus</name>
    <dbReference type="NCBI Taxonomy" id="637954"/>
    <lineage>
        <taxon>Eukaryota</taxon>
        <taxon>Metazoa</taxon>
        <taxon>Chordata</taxon>
        <taxon>Craniata</taxon>
        <taxon>Vertebrata</taxon>
        <taxon>Euteleostomi</taxon>
        <taxon>Actinopterygii</taxon>
        <taxon>Neopterygii</taxon>
        <taxon>Teleostei</taxon>
        <taxon>Neoteleostei</taxon>
        <taxon>Acanthomorphata</taxon>
        <taxon>Gobiaria</taxon>
        <taxon>Gobiiformes</taxon>
        <taxon>Gobioidei</taxon>
        <taxon>Gobiidae</taxon>
        <taxon>Gobiinae</taxon>
        <taxon>Knipowitschia</taxon>
    </lineage>
</organism>
<dbReference type="SUPFAM" id="SSF53300">
    <property type="entry name" value="vWA-like"/>
    <property type="match status" value="1"/>
</dbReference>
<keyword evidence="7" id="KW-0675">Receptor</keyword>
<evidence type="ECO:0000256" key="6">
    <source>
        <dbReference type="ARBA" id="ARBA00023136"/>
    </source>
</evidence>
<dbReference type="PANTHER" id="PTHR24020">
    <property type="entry name" value="COLLAGEN ALPHA"/>
    <property type="match status" value="1"/>
</dbReference>
<dbReference type="InterPro" id="IPR002035">
    <property type="entry name" value="VWF_A"/>
</dbReference>
<evidence type="ECO:0000256" key="5">
    <source>
        <dbReference type="ARBA" id="ARBA00023037"/>
    </source>
</evidence>
<dbReference type="FunFam" id="3.40.50.410:FF:000012">
    <property type="entry name" value="Integrin, alpha 10"/>
    <property type="match status" value="1"/>
</dbReference>
<dbReference type="GO" id="GO:0007229">
    <property type="term" value="P:integrin-mediated signaling pathway"/>
    <property type="evidence" value="ECO:0007669"/>
    <property type="project" value="UniProtKB-KW"/>
</dbReference>
<evidence type="ECO:0000256" key="3">
    <source>
        <dbReference type="ARBA" id="ARBA00022692"/>
    </source>
</evidence>
<evidence type="ECO:0000256" key="8">
    <source>
        <dbReference type="ARBA" id="ARBA00023180"/>
    </source>
</evidence>
<comment type="subcellular location">
    <subcellularLocation>
        <location evidence="1">Membrane</location>
        <topology evidence="1">Single-pass type I membrane protein</topology>
    </subcellularLocation>
</comment>
<feature type="domain" description="VWFA" evidence="9">
    <location>
        <begin position="37"/>
        <end position="223"/>
    </location>
</feature>
<dbReference type="PROSITE" id="PS50234">
    <property type="entry name" value="VWFA"/>
    <property type="match status" value="1"/>
</dbReference>
<evidence type="ECO:0000256" key="4">
    <source>
        <dbReference type="ARBA" id="ARBA00022889"/>
    </source>
</evidence>
<dbReference type="EMBL" id="OZ035823">
    <property type="protein sequence ID" value="CAL1567674.1"/>
    <property type="molecule type" value="Genomic_DNA"/>
</dbReference>
<accession>A0AAV2IR69</accession>
<dbReference type="GO" id="GO:0016020">
    <property type="term" value="C:membrane"/>
    <property type="evidence" value="ECO:0007669"/>
    <property type="project" value="UniProtKB-SubCell"/>
</dbReference>
<dbReference type="GO" id="GO:0007155">
    <property type="term" value="P:cell adhesion"/>
    <property type="evidence" value="ECO:0007669"/>
    <property type="project" value="UniProtKB-KW"/>
</dbReference>
<evidence type="ECO:0000313" key="10">
    <source>
        <dbReference type="EMBL" id="CAL1567674.1"/>
    </source>
</evidence>
<dbReference type="InterPro" id="IPR050525">
    <property type="entry name" value="ECM_Assembly_Org"/>
</dbReference>
<dbReference type="SMART" id="SM00327">
    <property type="entry name" value="VWA"/>
    <property type="match status" value="1"/>
</dbReference>
<dbReference type="PRINTS" id="PR00453">
    <property type="entry name" value="VWFADOMAIN"/>
</dbReference>
<keyword evidence="4" id="KW-0130">Cell adhesion</keyword>
<evidence type="ECO:0000259" key="9">
    <source>
        <dbReference type="PROSITE" id="PS50234"/>
    </source>
</evidence>
<dbReference type="Gene3D" id="2.130.10.130">
    <property type="entry name" value="Integrin alpha, N-terminal"/>
    <property type="match status" value="1"/>
</dbReference>
<evidence type="ECO:0000256" key="1">
    <source>
        <dbReference type="ARBA" id="ARBA00004479"/>
    </source>
</evidence>
<evidence type="ECO:0000256" key="2">
    <source>
        <dbReference type="ARBA" id="ARBA00008054"/>
    </source>
</evidence>
<keyword evidence="5" id="KW-0401">Integrin</keyword>
<gene>
    <name evidence="10" type="ORF">KC01_LOCUS453</name>
</gene>
<keyword evidence="3" id="KW-0812">Transmembrane</keyword>
<protein>
    <recommendedName>
        <fullName evidence="9">VWFA domain-containing protein</fullName>
    </recommendedName>
</protein>
<dbReference type="InterPro" id="IPR036465">
    <property type="entry name" value="vWFA_dom_sf"/>
</dbReference>
<dbReference type="Pfam" id="PF00092">
    <property type="entry name" value="VWA"/>
    <property type="match status" value="1"/>
</dbReference>
<keyword evidence="6" id="KW-0472">Membrane</keyword>
<keyword evidence="11" id="KW-1185">Reference proteome</keyword>
<dbReference type="AlphaFoldDB" id="A0AAV2IR69"/>
<evidence type="ECO:0000256" key="7">
    <source>
        <dbReference type="ARBA" id="ARBA00023170"/>
    </source>
</evidence>
<comment type="similarity">
    <text evidence="2">Belongs to the integrin alpha chain family.</text>
</comment>
<dbReference type="Proteomes" id="UP001497482">
    <property type="component" value="Chromosome 1"/>
</dbReference>